<evidence type="ECO:0000313" key="4">
    <source>
        <dbReference type="EMBL" id="MFH5773321.1"/>
    </source>
</evidence>
<feature type="region of interest" description="Disordered" evidence="1">
    <location>
        <begin position="24"/>
        <end position="66"/>
    </location>
</feature>
<name>A0ABW7LG74_9RHOB</name>
<keyword evidence="2" id="KW-0732">Signal</keyword>
<keyword evidence="5" id="KW-1185">Reference proteome</keyword>
<dbReference type="SUPFAM" id="SSF50346">
    <property type="entry name" value="PRC-barrel domain"/>
    <property type="match status" value="1"/>
</dbReference>
<dbReference type="Pfam" id="PF05239">
    <property type="entry name" value="PRC"/>
    <property type="match status" value="1"/>
</dbReference>
<comment type="caution">
    <text evidence="4">The sequence shown here is derived from an EMBL/GenBank/DDBJ whole genome shotgun (WGS) entry which is preliminary data.</text>
</comment>
<feature type="signal peptide" evidence="2">
    <location>
        <begin position="1"/>
        <end position="20"/>
    </location>
</feature>
<dbReference type="Gene3D" id="2.30.30.240">
    <property type="entry name" value="PRC-barrel domain"/>
    <property type="match status" value="1"/>
</dbReference>
<gene>
    <name evidence="4" type="ORF">ACHFJ0_03655</name>
</gene>
<dbReference type="EMBL" id="JBIMPR010000002">
    <property type="protein sequence ID" value="MFH5773321.1"/>
    <property type="molecule type" value="Genomic_DNA"/>
</dbReference>
<evidence type="ECO:0000256" key="2">
    <source>
        <dbReference type="SAM" id="SignalP"/>
    </source>
</evidence>
<dbReference type="InterPro" id="IPR027275">
    <property type="entry name" value="PRC-brl_dom"/>
</dbReference>
<reference evidence="4 5" key="1">
    <citation type="submission" date="2024-10" db="EMBL/GenBank/DDBJ databases">
        <title>Paracoccus drimophilus sp. nov., a novel bacterium from corn roots in Hunan.</title>
        <authorList>
            <person name="Li X."/>
        </authorList>
    </citation>
    <scope>NUCLEOTIDE SEQUENCE [LARGE SCALE GENOMIC DNA]</scope>
    <source>
        <strain evidence="4 5">NGMCC 1.201697</strain>
    </source>
</reference>
<evidence type="ECO:0000259" key="3">
    <source>
        <dbReference type="Pfam" id="PF05239"/>
    </source>
</evidence>
<protein>
    <submittedName>
        <fullName evidence="4">PRC-barrel domain-containing protein</fullName>
    </submittedName>
</protein>
<evidence type="ECO:0000256" key="1">
    <source>
        <dbReference type="SAM" id="MobiDB-lite"/>
    </source>
</evidence>
<feature type="domain" description="PRC-barrel" evidence="3">
    <location>
        <begin position="124"/>
        <end position="182"/>
    </location>
</feature>
<dbReference type="Proteomes" id="UP001609376">
    <property type="component" value="Unassembled WGS sequence"/>
</dbReference>
<sequence>MNKLFATSAVIAILAGPALAQTAPETAAPATTDAPATTMPADGATTMPADGAATPPAAPAPDAAVAPADAAPADAATTAPVAGFSYMATAGDMSAETFIGKRLYTSETDVDPGAQINEVDKGWDDVGEISDLVLSKDGQLKAVLVDVGGFLGMGEKSVAVSMDQLRVIRDGDSENDYFIVFTADKAALEAAPAFEWPDM</sequence>
<accession>A0ABW7LG74</accession>
<dbReference type="InterPro" id="IPR011033">
    <property type="entry name" value="PRC_barrel-like_sf"/>
</dbReference>
<evidence type="ECO:0000313" key="5">
    <source>
        <dbReference type="Proteomes" id="UP001609376"/>
    </source>
</evidence>
<proteinExistence type="predicted"/>
<dbReference type="RefSeq" id="WP_395131989.1">
    <property type="nucleotide sequence ID" value="NZ_JBIMPR010000002.1"/>
</dbReference>
<organism evidence="4 5">
    <name type="scientific">Paracoccus broussonetiae subsp. drimophilus</name>
    <dbReference type="NCBI Taxonomy" id="3373869"/>
    <lineage>
        <taxon>Bacteria</taxon>
        <taxon>Pseudomonadati</taxon>
        <taxon>Pseudomonadota</taxon>
        <taxon>Alphaproteobacteria</taxon>
        <taxon>Rhodobacterales</taxon>
        <taxon>Paracoccaceae</taxon>
        <taxon>Paracoccus</taxon>
        <taxon>Paracoccus broussonetiae</taxon>
    </lineage>
</organism>
<feature type="chain" id="PRO_5046520340" evidence="2">
    <location>
        <begin position="21"/>
        <end position="199"/>
    </location>
</feature>